<dbReference type="Gene3D" id="2.60.40.1080">
    <property type="match status" value="1"/>
</dbReference>
<dbReference type="Gene3D" id="3.10.620.30">
    <property type="match status" value="1"/>
</dbReference>
<evidence type="ECO:0000259" key="2">
    <source>
        <dbReference type="Pfam" id="PF02368"/>
    </source>
</evidence>
<organism evidence="3 4">
    <name type="scientific">Methanomethylophilus alvi</name>
    <dbReference type="NCBI Taxonomy" id="1291540"/>
    <lineage>
        <taxon>Archaea</taxon>
        <taxon>Methanobacteriati</taxon>
        <taxon>Thermoplasmatota</taxon>
        <taxon>Thermoplasmata</taxon>
        <taxon>Methanomassiliicoccales</taxon>
        <taxon>Methanomethylophilaceae</taxon>
        <taxon>Methanomethylophilus</taxon>
    </lineage>
</organism>
<gene>
    <name evidence="3" type="ORF">BKD89_03690</name>
</gene>
<dbReference type="AlphaFoldDB" id="A0A3G3IGE6"/>
<reference evidence="3 4" key="1">
    <citation type="submission" date="2016-10" db="EMBL/GenBank/DDBJ databases">
        <title>Complete genome of the TMA-utilizing, human hosted archaeon Methanomethylophilus alvus Gen. nov, sp. nov., strain Mx-05, derived from a pure culture.</title>
        <authorList>
            <person name="Brugere J.-F."/>
            <person name="Ben Hania W."/>
            <person name="Chaudhary P.P."/>
            <person name="Gaci N."/>
            <person name="Borrel G."/>
            <person name="Cao Van Tuat L."/>
            <person name="Fardeau M.-L."/>
            <person name="Harris H.M.B."/>
            <person name="O'Toole P.W."/>
            <person name="Ollivier B."/>
        </authorList>
    </citation>
    <scope>NUCLEOTIDE SEQUENCE [LARGE SCALE GENOMIC DNA]</scope>
    <source>
        <strain evidence="3 4">Mx-05</strain>
    </source>
</reference>
<sequence length="523" mass="57245">MIGPVVRRGWRHMKSISDRKGSLEGLIGIAIVAVIAIVALTVVYGIISMEDDDVDLSFELTTTETTVGIGQEKYIITGMAYTSVIEGMVWSSSDPDIVTVEADPECRNAATITGVAEGDAVVSVTSGEYVRSADIHVTADPAENELKVYNTYTSEKDYALLKGDGFEKGVLSLAFNYGGTAIITLSGYTEEMLSKSESCTGNASKDLSRVTMNVKDTTIGRTVAEGQYYYSLMAKDYVGDLTLTVGGLSVGHSYSVSFYLTPNGGTGYWVTGTFTYNSNDGSMDGTNLFKRTYAWVYEGQRFSFETEFPYGVYSRYHTQNEDYVVGYVSDGKTVYRNSAAAGYEETFFCRSNSVITDLEGKLRAEYLRVYGTGASVTGQAYADFILGFVQINWYYEYDHEQYVTFSDNVDYWTFPMETIYSGCGDCEDTSVLCTTLFAAAGYAAGVYDIPGHAMSAVCIEGYEAPESSSAGDRILYTDIGGGKVYYGCETTTAYHMDVGLADSRLICDEKTGELYDSIKLYML</sequence>
<dbReference type="Proteomes" id="UP000273278">
    <property type="component" value="Chromosome"/>
</dbReference>
<evidence type="ECO:0000313" key="3">
    <source>
        <dbReference type="EMBL" id="AYQ54907.1"/>
    </source>
</evidence>
<keyword evidence="1" id="KW-1133">Transmembrane helix</keyword>
<evidence type="ECO:0000256" key="1">
    <source>
        <dbReference type="SAM" id="Phobius"/>
    </source>
</evidence>
<evidence type="ECO:0000313" key="4">
    <source>
        <dbReference type="Proteomes" id="UP000273278"/>
    </source>
</evidence>
<feature type="transmembrane region" description="Helical" evidence="1">
    <location>
        <begin position="21"/>
        <end position="47"/>
    </location>
</feature>
<dbReference type="EMBL" id="CP017686">
    <property type="protein sequence ID" value="AYQ54907.1"/>
    <property type="molecule type" value="Genomic_DNA"/>
</dbReference>
<protein>
    <recommendedName>
        <fullName evidence="2">BIG2 domain-containing protein</fullName>
    </recommendedName>
</protein>
<name>A0A3G3IGE6_9ARCH</name>
<feature type="domain" description="BIG2" evidence="2">
    <location>
        <begin position="57"/>
        <end position="129"/>
    </location>
</feature>
<proteinExistence type="predicted"/>
<keyword evidence="1" id="KW-0812">Transmembrane</keyword>
<keyword evidence="1" id="KW-0472">Membrane</keyword>
<accession>A0A3G3IGE6</accession>
<dbReference type="Pfam" id="PF02368">
    <property type="entry name" value="Big_2"/>
    <property type="match status" value="1"/>
</dbReference>
<dbReference type="InterPro" id="IPR003343">
    <property type="entry name" value="Big_2"/>
</dbReference>